<evidence type="ECO:0000313" key="2">
    <source>
        <dbReference type="Proteomes" id="UP000254545"/>
    </source>
</evidence>
<dbReference type="Proteomes" id="UP000254545">
    <property type="component" value="Unassembled WGS sequence"/>
</dbReference>
<name>A0A7H4N3L5_KLEVA</name>
<sequence length="54" mass="6025">MRAAPQASGLFQRSGRLLRQAECLVQKLEPTRASQIAIIGHLEFLPFIVKSAEF</sequence>
<evidence type="ECO:0000313" key="1">
    <source>
        <dbReference type="EMBL" id="STV77287.1"/>
    </source>
</evidence>
<comment type="caution">
    <text evidence="1">The sequence shown here is derived from an EMBL/GenBank/DDBJ whole genome shotgun (WGS) entry which is preliminary data.</text>
</comment>
<reference evidence="1 2" key="1">
    <citation type="submission" date="2018-06" db="EMBL/GenBank/DDBJ databases">
        <authorList>
            <consortium name="Pathogen Informatics"/>
            <person name="Doyle S."/>
        </authorList>
    </citation>
    <scope>NUCLEOTIDE SEQUENCE [LARGE SCALE GENOMIC DNA]</scope>
    <source>
        <strain evidence="1 2">NCTC9177</strain>
    </source>
</reference>
<organism evidence="1 2">
    <name type="scientific">Klebsiella variicola</name>
    <dbReference type="NCBI Taxonomy" id="244366"/>
    <lineage>
        <taxon>Bacteria</taxon>
        <taxon>Pseudomonadati</taxon>
        <taxon>Pseudomonadota</taxon>
        <taxon>Gammaproteobacteria</taxon>
        <taxon>Enterobacterales</taxon>
        <taxon>Enterobacteriaceae</taxon>
        <taxon>Klebsiella/Raoultella group</taxon>
        <taxon>Klebsiella</taxon>
        <taxon>Klebsiella pneumoniae complex</taxon>
    </lineage>
</organism>
<protein>
    <submittedName>
        <fullName evidence="1">Uncharacterized protein</fullName>
    </submittedName>
</protein>
<accession>A0A7H4N3L5</accession>
<proteinExistence type="predicted"/>
<gene>
    <name evidence="1" type="ORF">NCTC9177_07278</name>
</gene>
<dbReference type="EMBL" id="UGKR01000004">
    <property type="protein sequence ID" value="STV77287.1"/>
    <property type="molecule type" value="Genomic_DNA"/>
</dbReference>
<dbReference type="AlphaFoldDB" id="A0A7H4N3L5"/>